<dbReference type="AlphaFoldDB" id="A0A9W6MFN3"/>
<dbReference type="InterPro" id="IPR052564">
    <property type="entry name" value="N-acetyltrans/Recomb-assoc"/>
</dbReference>
<dbReference type="SUPFAM" id="SSF55729">
    <property type="entry name" value="Acyl-CoA N-acyltransferases (Nat)"/>
    <property type="match status" value="1"/>
</dbReference>
<dbReference type="EMBL" id="BSEV01000016">
    <property type="protein sequence ID" value="GLK12446.1"/>
    <property type="molecule type" value="Genomic_DNA"/>
</dbReference>
<evidence type="ECO:0000313" key="3">
    <source>
        <dbReference type="Proteomes" id="UP001143474"/>
    </source>
</evidence>
<dbReference type="PROSITE" id="PS51186">
    <property type="entry name" value="GNAT"/>
    <property type="match status" value="1"/>
</dbReference>
<organism evidence="2 3">
    <name type="scientific">Streptosporangium carneum</name>
    <dbReference type="NCBI Taxonomy" id="47481"/>
    <lineage>
        <taxon>Bacteria</taxon>
        <taxon>Bacillati</taxon>
        <taxon>Actinomycetota</taxon>
        <taxon>Actinomycetes</taxon>
        <taxon>Streptosporangiales</taxon>
        <taxon>Streptosporangiaceae</taxon>
        <taxon>Streptosporangium</taxon>
    </lineage>
</organism>
<protein>
    <submittedName>
        <fullName evidence="2">Acetyltransferase</fullName>
    </submittedName>
</protein>
<feature type="domain" description="N-acetyltransferase" evidence="1">
    <location>
        <begin position="6"/>
        <end position="159"/>
    </location>
</feature>
<evidence type="ECO:0000313" key="2">
    <source>
        <dbReference type="EMBL" id="GLK12446.1"/>
    </source>
</evidence>
<dbReference type="PANTHER" id="PTHR43451:SF1">
    <property type="entry name" value="ACETYLTRANSFERASE"/>
    <property type="match status" value="1"/>
</dbReference>
<dbReference type="CDD" id="cd04301">
    <property type="entry name" value="NAT_SF"/>
    <property type="match status" value="1"/>
</dbReference>
<dbReference type="Pfam" id="PF13673">
    <property type="entry name" value="Acetyltransf_10"/>
    <property type="match status" value="1"/>
</dbReference>
<name>A0A9W6MFN3_9ACTN</name>
<accession>A0A9W6MFN3</accession>
<sequence>MTCAAPLIRPYRSDDAQATLDVFYRAIRVTASRDYDPAQLAAWASPDIDPADWATARKEATTWVAEIDGTVVGFTDIDPTGYIDMMFVDPRVGRTGVAGALLDRVTEIARSREVGELTVNASLTARPFFERRGFTMIAEQQVERRGSVLTNFRMRSPLR</sequence>
<comment type="caution">
    <text evidence="2">The sequence shown here is derived from an EMBL/GenBank/DDBJ whole genome shotgun (WGS) entry which is preliminary data.</text>
</comment>
<proteinExistence type="predicted"/>
<evidence type="ECO:0000259" key="1">
    <source>
        <dbReference type="PROSITE" id="PS51186"/>
    </source>
</evidence>
<dbReference type="InterPro" id="IPR000182">
    <property type="entry name" value="GNAT_dom"/>
</dbReference>
<dbReference type="Proteomes" id="UP001143474">
    <property type="component" value="Unassembled WGS sequence"/>
</dbReference>
<reference evidence="2" key="2">
    <citation type="submission" date="2023-01" db="EMBL/GenBank/DDBJ databases">
        <authorList>
            <person name="Sun Q."/>
            <person name="Evtushenko L."/>
        </authorList>
    </citation>
    <scope>NUCLEOTIDE SEQUENCE</scope>
    <source>
        <strain evidence="2">VKM Ac-2007</strain>
    </source>
</reference>
<dbReference type="Gene3D" id="3.40.630.30">
    <property type="match status" value="1"/>
</dbReference>
<gene>
    <name evidence="2" type="ORF">GCM10017600_58560</name>
</gene>
<dbReference type="GO" id="GO:0016747">
    <property type="term" value="F:acyltransferase activity, transferring groups other than amino-acyl groups"/>
    <property type="evidence" value="ECO:0007669"/>
    <property type="project" value="InterPro"/>
</dbReference>
<reference evidence="2" key="1">
    <citation type="journal article" date="2014" name="Int. J. Syst. Evol. Microbiol.">
        <title>Complete genome sequence of Corynebacterium casei LMG S-19264T (=DSM 44701T), isolated from a smear-ripened cheese.</title>
        <authorList>
            <consortium name="US DOE Joint Genome Institute (JGI-PGF)"/>
            <person name="Walter F."/>
            <person name="Albersmeier A."/>
            <person name="Kalinowski J."/>
            <person name="Ruckert C."/>
        </authorList>
    </citation>
    <scope>NUCLEOTIDE SEQUENCE</scope>
    <source>
        <strain evidence="2">VKM Ac-2007</strain>
    </source>
</reference>
<keyword evidence="3" id="KW-1185">Reference proteome</keyword>
<dbReference type="InterPro" id="IPR016181">
    <property type="entry name" value="Acyl_CoA_acyltransferase"/>
</dbReference>
<dbReference type="PANTHER" id="PTHR43451">
    <property type="entry name" value="ACETYLTRANSFERASE (GNAT) FAMILY PROTEIN"/>
    <property type="match status" value="1"/>
</dbReference>